<dbReference type="Pfam" id="PF13676">
    <property type="entry name" value="TIR_2"/>
    <property type="match status" value="1"/>
</dbReference>
<gene>
    <name evidence="2" type="ORF">HGI39_23610</name>
</gene>
<dbReference type="EMBL" id="JABAGV010000106">
    <property type="protein sequence ID" value="MBC2477625.1"/>
    <property type="molecule type" value="Genomic_DNA"/>
</dbReference>
<dbReference type="InterPro" id="IPR035897">
    <property type="entry name" value="Toll_tir_struct_dom_sf"/>
</dbReference>
<dbReference type="SUPFAM" id="SSF52200">
    <property type="entry name" value="Toll/Interleukin receptor TIR domain"/>
    <property type="match status" value="1"/>
</dbReference>
<dbReference type="GO" id="GO:0007165">
    <property type="term" value="P:signal transduction"/>
    <property type="evidence" value="ECO:0007669"/>
    <property type="project" value="InterPro"/>
</dbReference>
<protein>
    <submittedName>
        <fullName evidence="2">TIR domain-containing protein</fullName>
    </submittedName>
</protein>
<dbReference type="Proteomes" id="UP001194098">
    <property type="component" value="Unassembled WGS sequence"/>
</dbReference>
<organism evidence="2 3">
    <name type="scientific">Clostridium beijerinckii</name>
    <name type="common">Clostridium MP</name>
    <dbReference type="NCBI Taxonomy" id="1520"/>
    <lineage>
        <taxon>Bacteria</taxon>
        <taxon>Bacillati</taxon>
        <taxon>Bacillota</taxon>
        <taxon>Clostridia</taxon>
        <taxon>Eubacteriales</taxon>
        <taxon>Clostridiaceae</taxon>
        <taxon>Clostridium</taxon>
    </lineage>
</organism>
<evidence type="ECO:0000313" key="3">
    <source>
        <dbReference type="Proteomes" id="UP001194098"/>
    </source>
</evidence>
<accession>A0AAW3WF79</accession>
<dbReference type="AlphaFoldDB" id="A0AAW3WF79"/>
<sequence length="618" mass="71743">MRMIFCKPELTMRNLESAGIFYSECKEILDTYVANKLYISSVFQINQLLTEEPDKNDILIFFNSENGIYDEGISKLVNKYYDAQSRIWPIAMENNAECRCPPSPVSAKQSFDVYCRNENRNPMKNNMKAIAQIFARKIISQTLSPLYRDEVLYFISHRRIDGENIAAKLADELKSLTRERNVYRDVVNVEVGNDAQEDIDKNLELSDVVIFLQTKESQYSSYIMKELCYAIINDIPILWIQIDNAPYSEMGIRPGEAPVLSYSSEEFFDRERLLEIVDEIEVKCFQLMMNTSNQVFSYIEYFNDMSNSNKIKLVSDKSSILAYQVQYKEKTRDLYDLGIRNHYVQCFGRNPKPQDIQQFREKVIKEKIYENHDRLFLLSNHGRRDKQIGDAKLSEENFDDYLMNIENVSGGKRRRLEKRIILSGAFPDYDEIYKNSLLEAVVVYSREIIKRGYILVFGAHPTFQKLIFDIGKVYASDIKYSIEMHMDKAYLGAYNLEELQEKCTLVLSDGLQEMRETMICKEKSEMLICLGGKVKEDKTQQGVDIEVELAKSVGIPVALVGTVGGRSSEYAFEMITESNWDELNSWDTSLNESLFYNVNHRVMVKRLLDSIEGENEIE</sequence>
<evidence type="ECO:0000259" key="1">
    <source>
        <dbReference type="Pfam" id="PF13676"/>
    </source>
</evidence>
<name>A0AAW3WF79_CLOBE</name>
<feature type="domain" description="TIR" evidence="1">
    <location>
        <begin position="154"/>
        <end position="243"/>
    </location>
</feature>
<evidence type="ECO:0000313" key="2">
    <source>
        <dbReference type="EMBL" id="MBC2477625.1"/>
    </source>
</evidence>
<comment type="caution">
    <text evidence="2">The sequence shown here is derived from an EMBL/GenBank/DDBJ whole genome shotgun (WGS) entry which is preliminary data.</text>
</comment>
<dbReference type="Gene3D" id="3.40.50.10140">
    <property type="entry name" value="Toll/interleukin-1 receptor homology (TIR) domain"/>
    <property type="match status" value="1"/>
</dbReference>
<reference evidence="2" key="1">
    <citation type="submission" date="2020-04" db="EMBL/GenBank/DDBJ databases">
        <authorList>
            <person name="Brown S."/>
        </authorList>
    </citation>
    <scope>NUCLEOTIDE SEQUENCE</scope>
    <source>
        <strain evidence="2">DJ015</strain>
    </source>
</reference>
<dbReference type="RefSeq" id="WP_077869663.1">
    <property type="nucleotide sequence ID" value="NZ_BKAK01000026.1"/>
</dbReference>
<reference evidence="2" key="2">
    <citation type="journal article" date="2022" name="Nat. Biotechnol.">
        <title>Carbon-negative production of acetone and isopropanol by gas fermentation at industrial pilot scale.</title>
        <authorList>
            <person name="Liew F.E."/>
            <person name="Nogle R."/>
            <person name="Abdalla T."/>
            <person name="Rasor B.J."/>
            <person name="Canter C."/>
            <person name="Jensen R.O."/>
            <person name="Wang L."/>
            <person name="Strutz J."/>
            <person name="Chirania P."/>
            <person name="De Tissera S."/>
            <person name="Mueller A.P."/>
            <person name="Ruan Z."/>
            <person name="Gao A."/>
            <person name="Tran L."/>
            <person name="Engle N.L."/>
            <person name="Bromley J.C."/>
            <person name="Daniell J."/>
            <person name="Conrado R."/>
            <person name="Tschaplinski T.J."/>
            <person name="Giannone R.J."/>
            <person name="Hettich R.L."/>
            <person name="Karim A.S."/>
            <person name="Simpson S.D."/>
            <person name="Brown S.D."/>
            <person name="Leang C."/>
            <person name="Jewett M.C."/>
            <person name="Kopke M."/>
        </authorList>
    </citation>
    <scope>NUCLEOTIDE SEQUENCE</scope>
    <source>
        <strain evidence="2">DJ015</strain>
    </source>
</reference>
<dbReference type="GeneID" id="66345210"/>
<dbReference type="InterPro" id="IPR000157">
    <property type="entry name" value="TIR_dom"/>
</dbReference>
<proteinExistence type="predicted"/>